<dbReference type="SUPFAM" id="SSF56601">
    <property type="entry name" value="beta-lactamase/transpeptidase-like"/>
    <property type="match status" value="1"/>
</dbReference>
<keyword evidence="3" id="KW-0645">Protease</keyword>
<dbReference type="InterPro" id="IPR012338">
    <property type="entry name" value="Beta-lactam/transpept-like"/>
</dbReference>
<comment type="similarity">
    <text evidence="1">Belongs to the peptidase S13 family.</text>
</comment>
<dbReference type="RefSeq" id="WP_090696884.1">
    <property type="nucleotide sequence ID" value="NZ_FOSP01000002.1"/>
</dbReference>
<dbReference type="STRING" id="52441.SAMN05216302_1002135"/>
<evidence type="ECO:0000256" key="2">
    <source>
        <dbReference type="ARBA" id="ARBA00022801"/>
    </source>
</evidence>
<dbReference type="AlphaFoldDB" id="A0A1I3XXT7"/>
<keyword evidence="2" id="KW-0378">Hydrolase</keyword>
<name>A0A1I3XXT7_9PROT</name>
<dbReference type="InterPro" id="IPR000667">
    <property type="entry name" value="Peptidase_S13"/>
</dbReference>
<dbReference type="EMBL" id="FOSP01000002">
    <property type="protein sequence ID" value="SFK24354.1"/>
    <property type="molecule type" value="Genomic_DNA"/>
</dbReference>
<keyword evidence="4" id="KW-1185">Reference proteome</keyword>
<dbReference type="PANTHER" id="PTHR30023:SF0">
    <property type="entry name" value="PENICILLIN-SENSITIVE CARBOXYPEPTIDASE A"/>
    <property type="match status" value="1"/>
</dbReference>
<dbReference type="Gene3D" id="3.50.80.20">
    <property type="entry name" value="D-Ala-D-Ala carboxypeptidase C, peptidase S13"/>
    <property type="match status" value="1"/>
</dbReference>
<dbReference type="GO" id="GO:0006508">
    <property type="term" value="P:proteolysis"/>
    <property type="evidence" value="ECO:0007669"/>
    <property type="project" value="InterPro"/>
</dbReference>
<dbReference type="GO" id="GO:0000270">
    <property type="term" value="P:peptidoglycan metabolic process"/>
    <property type="evidence" value="ECO:0007669"/>
    <property type="project" value="TreeGrafter"/>
</dbReference>
<dbReference type="OrthoDB" id="9802627at2"/>
<evidence type="ECO:0000256" key="1">
    <source>
        <dbReference type="ARBA" id="ARBA00006096"/>
    </source>
</evidence>
<keyword evidence="3" id="KW-0121">Carboxypeptidase</keyword>
<protein>
    <submittedName>
        <fullName evidence="3">D-alanyl-D-alanine carboxypeptidase / D-alanyl-D-alanine-endopeptidase (Penicillin-binding protein 4)</fullName>
    </submittedName>
</protein>
<evidence type="ECO:0000313" key="4">
    <source>
        <dbReference type="Proteomes" id="UP000199533"/>
    </source>
</evidence>
<organism evidence="3 4">
    <name type="scientific">Nitrosomonas aestuarii</name>
    <dbReference type="NCBI Taxonomy" id="52441"/>
    <lineage>
        <taxon>Bacteria</taxon>
        <taxon>Pseudomonadati</taxon>
        <taxon>Pseudomonadota</taxon>
        <taxon>Betaproteobacteria</taxon>
        <taxon>Nitrosomonadales</taxon>
        <taxon>Nitrosomonadaceae</taxon>
        <taxon>Nitrosomonas</taxon>
    </lineage>
</organism>
<proteinExistence type="inferred from homology"/>
<gene>
    <name evidence="3" type="ORF">SAMN05216302_1002135</name>
</gene>
<dbReference type="PRINTS" id="PR00922">
    <property type="entry name" value="DADACBPTASE3"/>
</dbReference>
<dbReference type="Pfam" id="PF02113">
    <property type="entry name" value="Peptidase_S13"/>
    <property type="match status" value="1"/>
</dbReference>
<sequence>MNTTHLSVFVLFVLLLACQPVYLLADQQLHQIPIPVKQKLNHAGVPESAVGIYVHEIGNELPIIAVNADVPMNPASVMKLVTTYAGLEILGPAYSWQTILYAHGKINEGVLHGDLVIKGYGDPKLDLENFWLLIHRLRQTGLHEITGNLILDYSHYDIPQDDPGAFDGQPYRTYNILPEALLVNYRSTALHFMPEPEKNAVRVVADPIPDSLVLLNNLKLSNRTCGSDWRNFMDIEIQTNLESSNHMLITLNGSFSAQCDRRSFLLGLHDSATYTRDLFRRLWSQQGGVFTGDVVVAKAPANLLHIKTYHSPPLAEITRGINKFSNNIAARQLFLTLGTAGSISRSRAPATLDKSEQALKQWLVSKQLFFPELVIENGSGLSRKERISAWHMGRLLLTAFQSPVMPEFISSMPIVAADGTMRNRMTGTSVSGVAHMKTGTLNGVRALSGYMLNKSGQRFVVVIFVNHALADRSGAAMDALLQWIYDR</sequence>
<dbReference type="Proteomes" id="UP000199533">
    <property type="component" value="Unassembled WGS sequence"/>
</dbReference>
<dbReference type="Gene3D" id="3.40.710.10">
    <property type="entry name" value="DD-peptidase/beta-lactamase superfamily"/>
    <property type="match status" value="2"/>
</dbReference>
<reference evidence="4" key="1">
    <citation type="submission" date="2016-10" db="EMBL/GenBank/DDBJ databases">
        <authorList>
            <person name="Varghese N."/>
            <person name="Submissions S."/>
        </authorList>
    </citation>
    <scope>NUCLEOTIDE SEQUENCE [LARGE SCALE GENOMIC DNA]</scope>
    <source>
        <strain evidence="4">Nm69</strain>
    </source>
</reference>
<accession>A0A1I3XXT7</accession>
<dbReference type="GO" id="GO:0004185">
    <property type="term" value="F:serine-type carboxypeptidase activity"/>
    <property type="evidence" value="ECO:0007669"/>
    <property type="project" value="InterPro"/>
</dbReference>
<dbReference type="NCBIfam" id="TIGR00666">
    <property type="entry name" value="PBP4"/>
    <property type="match status" value="1"/>
</dbReference>
<dbReference type="PANTHER" id="PTHR30023">
    <property type="entry name" value="D-ALANYL-D-ALANINE CARBOXYPEPTIDASE"/>
    <property type="match status" value="1"/>
</dbReference>
<evidence type="ECO:0000313" key="3">
    <source>
        <dbReference type="EMBL" id="SFK24354.1"/>
    </source>
</evidence>